<proteinExistence type="predicted"/>
<evidence type="ECO:0000313" key="1">
    <source>
        <dbReference type="EMBL" id="CAG8610006.1"/>
    </source>
</evidence>
<keyword evidence="2" id="KW-1185">Reference proteome</keyword>
<reference evidence="1" key="1">
    <citation type="submission" date="2021-06" db="EMBL/GenBank/DDBJ databases">
        <authorList>
            <person name="Kallberg Y."/>
            <person name="Tangrot J."/>
            <person name="Rosling A."/>
        </authorList>
    </citation>
    <scope>NUCLEOTIDE SEQUENCE</scope>
    <source>
        <strain evidence="1">CL356</strain>
    </source>
</reference>
<name>A0ACA9MWS3_9GLOM</name>
<gene>
    <name evidence="1" type="ORF">ACOLOM_LOCUS6982</name>
</gene>
<comment type="caution">
    <text evidence="1">The sequence shown here is derived from an EMBL/GenBank/DDBJ whole genome shotgun (WGS) entry which is preliminary data.</text>
</comment>
<dbReference type="Proteomes" id="UP000789525">
    <property type="component" value="Unassembled WGS sequence"/>
</dbReference>
<evidence type="ECO:0000313" key="2">
    <source>
        <dbReference type="Proteomes" id="UP000789525"/>
    </source>
</evidence>
<sequence length="53" mass="6038">MKLQWHGCSYNALNAAGEAENISRMTATRKRRKGREAKANNSEKDERERGMKG</sequence>
<accession>A0ACA9MWS3</accession>
<dbReference type="EMBL" id="CAJVPT010015207">
    <property type="protein sequence ID" value="CAG8610006.1"/>
    <property type="molecule type" value="Genomic_DNA"/>
</dbReference>
<protein>
    <submittedName>
        <fullName evidence="1">347_t:CDS:1</fullName>
    </submittedName>
</protein>
<organism evidence="1 2">
    <name type="scientific">Acaulospora colombiana</name>
    <dbReference type="NCBI Taxonomy" id="27376"/>
    <lineage>
        <taxon>Eukaryota</taxon>
        <taxon>Fungi</taxon>
        <taxon>Fungi incertae sedis</taxon>
        <taxon>Mucoromycota</taxon>
        <taxon>Glomeromycotina</taxon>
        <taxon>Glomeromycetes</taxon>
        <taxon>Diversisporales</taxon>
        <taxon>Acaulosporaceae</taxon>
        <taxon>Acaulospora</taxon>
    </lineage>
</organism>